<keyword evidence="1" id="KW-1133">Transmembrane helix</keyword>
<evidence type="ECO:0000313" key="3">
    <source>
        <dbReference type="Proteomes" id="UP001549320"/>
    </source>
</evidence>
<gene>
    <name evidence="2" type="ORF">ABIE13_000068</name>
</gene>
<sequence length="164" mass="18288">MNKMIAASILAALAVLGAVIFFTPDSAQAIQFYDEKIRSILFSGLLTVGSFLLSLKVFIVVKFKENVFDSESYKKKLAERRKINPDLSHYGPVRNLSKVLFVAIISSLCASAIQVTIGLIPEWWALLICVGLAAFAGVMLLQVLFLIRTILKDWLDHMEDKPQK</sequence>
<feature type="transmembrane region" description="Helical" evidence="1">
    <location>
        <begin position="99"/>
        <end position="117"/>
    </location>
</feature>
<evidence type="ECO:0000256" key="1">
    <source>
        <dbReference type="SAM" id="Phobius"/>
    </source>
</evidence>
<dbReference type="RefSeq" id="WP_354440157.1">
    <property type="nucleotide sequence ID" value="NZ_JBEPSH010000001.1"/>
</dbReference>
<protein>
    <submittedName>
        <fullName evidence="2">Uncharacterized protein</fullName>
    </submittedName>
</protein>
<comment type="caution">
    <text evidence="2">The sequence shown here is derived from an EMBL/GenBank/DDBJ whole genome shotgun (WGS) entry which is preliminary data.</text>
</comment>
<name>A0ABV2Q1S5_9BURK</name>
<keyword evidence="3" id="KW-1185">Reference proteome</keyword>
<feature type="transmembrane region" description="Helical" evidence="1">
    <location>
        <begin position="123"/>
        <end position="147"/>
    </location>
</feature>
<keyword evidence="1" id="KW-0812">Transmembrane</keyword>
<accession>A0ABV2Q1S5</accession>
<keyword evidence="1" id="KW-0472">Membrane</keyword>
<dbReference type="Proteomes" id="UP001549320">
    <property type="component" value="Unassembled WGS sequence"/>
</dbReference>
<feature type="transmembrane region" description="Helical" evidence="1">
    <location>
        <begin position="39"/>
        <end position="61"/>
    </location>
</feature>
<organism evidence="2 3">
    <name type="scientific">Ottowia thiooxydans</name>
    <dbReference type="NCBI Taxonomy" id="219182"/>
    <lineage>
        <taxon>Bacteria</taxon>
        <taxon>Pseudomonadati</taxon>
        <taxon>Pseudomonadota</taxon>
        <taxon>Betaproteobacteria</taxon>
        <taxon>Burkholderiales</taxon>
        <taxon>Comamonadaceae</taxon>
        <taxon>Ottowia</taxon>
    </lineage>
</organism>
<dbReference type="EMBL" id="JBEPSH010000001">
    <property type="protein sequence ID" value="MET4574971.1"/>
    <property type="molecule type" value="Genomic_DNA"/>
</dbReference>
<evidence type="ECO:0000313" key="2">
    <source>
        <dbReference type="EMBL" id="MET4574971.1"/>
    </source>
</evidence>
<proteinExistence type="predicted"/>
<reference evidence="2 3" key="1">
    <citation type="submission" date="2024-06" db="EMBL/GenBank/DDBJ databases">
        <title>Sorghum-associated microbial communities from plants grown in Nebraska, USA.</title>
        <authorList>
            <person name="Schachtman D."/>
        </authorList>
    </citation>
    <scope>NUCLEOTIDE SEQUENCE [LARGE SCALE GENOMIC DNA]</scope>
    <source>
        <strain evidence="2 3">2709</strain>
    </source>
</reference>